<feature type="domain" description="CopC" evidence="14">
    <location>
        <begin position="28"/>
        <end position="124"/>
    </location>
</feature>
<feature type="transmembrane region" description="Helical" evidence="13">
    <location>
        <begin position="367"/>
        <end position="388"/>
    </location>
</feature>
<evidence type="ECO:0000256" key="2">
    <source>
        <dbReference type="ARBA" id="ARBA00004651"/>
    </source>
</evidence>
<dbReference type="InterPro" id="IPR032694">
    <property type="entry name" value="CopC/D"/>
</dbReference>
<dbReference type="PANTHER" id="PTHR34820">
    <property type="entry name" value="INNER MEMBRANE PROTEIN YEBZ"/>
    <property type="match status" value="1"/>
</dbReference>
<feature type="transmembrane region" description="Helical" evidence="13">
    <location>
        <begin position="229"/>
        <end position="252"/>
    </location>
</feature>
<dbReference type="GO" id="GO:0005507">
    <property type="term" value="F:copper ion binding"/>
    <property type="evidence" value="ECO:0007669"/>
    <property type="project" value="InterPro"/>
</dbReference>
<evidence type="ECO:0000256" key="12">
    <source>
        <dbReference type="ARBA" id="ARBA00023136"/>
    </source>
</evidence>
<dbReference type="SUPFAM" id="SSF81296">
    <property type="entry name" value="E set domains"/>
    <property type="match status" value="1"/>
</dbReference>
<evidence type="ECO:0000256" key="7">
    <source>
        <dbReference type="ARBA" id="ARBA00022723"/>
    </source>
</evidence>
<dbReference type="RefSeq" id="WP_185424530.1">
    <property type="nucleotide sequence ID" value="NZ_JAARRL010000003.1"/>
</dbReference>
<feature type="domain" description="Copper resistance protein D" evidence="15">
    <location>
        <begin position="325"/>
        <end position="417"/>
    </location>
</feature>
<evidence type="ECO:0000313" key="17">
    <source>
        <dbReference type="Proteomes" id="UP000564536"/>
    </source>
</evidence>
<keyword evidence="5" id="KW-0433">Leucine-rich repeat</keyword>
<keyword evidence="12 13" id="KW-0472">Membrane</keyword>
<evidence type="ECO:0000256" key="1">
    <source>
        <dbReference type="ARBA" id="ARBA00004613"/>
    </source>
</evidence>
<keyword evidence="6 13" id="KW-0812">Transmembrane</keyword>
<evidence type="ECO:0000256" key="6">
    <source>
        <dbReference type="ARBA" id="ARBA00022692"/>
    </source>
</evidence>
<proteinExistence type="predicted"/>
<keyword evidence="7" id="KW-0479">Metal-binding</keyword>
<feature type="transmembrane region" description="Helical" evidence="13">
    <location>
        <begin position="151"/>
        <end position="171"/>
    </location>
</feature>
<feature type="transmembrane region" description="Helical" evidence="13">
    <location>
        <begin position="259"/>
        <end position="277"/>
    </location>
</feature>
<evidence type="ECO:0000256" key="3">
    <source>
        <dbReference type="ARBA" id="ARBA00022475"/>
    </source>
</evidence>
<keyword evidence="3" id="KW-1003">Cell membrane</keyword>
<feature type="transmembrane region" description="Helical" evidence="13">
    <location>
        <begin position="329"/>
        <end position="347"/>
    </location>
</feature>
<evidence type="ECO:0000256" key="9">
    <source>
        <dbReference type="ARBA" id="ARBA00022737"/>
    </source>
</evidence>
<dbReference type="Proteomes" id="UP000564536">
    <property type="component" value="Unassembled WGS sequence"/>
</dbReference>
<keyword evidence="8" id="KW-0732">Signal</keyword>
<dbReference type="InterPro" id="IPR014755">
    <property type="entry name" value="Cu-Rt/internalin_Ig-like"/>
</dbReference>
<comment type="caution">
    <text evidence="16">The sequence shown here is derived from an EMBL/GenBank/DDBJ whole genome shotgun (WGS) entry which is preliminary data.</text>
</comment>
<feature type="transmembrane region" description="Helical" evidence="13">
    <location>
        <begin position="297"/>
        <end position="317"/>
    </location>
</feature>
<dbReference type="GO" id="GO:0042597">
    <property type="term" value="C:periplasmic space"/>
    <property type="evidence" value="ECO:0007669"/>
    <property type="project" value="InterPro"/>
</dbReference>
<evidence type="ECO:0000259" key="14">
    <source>
        <dbReference type="Pfam" id="PF04234"/>
    </source>
</evidence>
<dbReference type="GO" id="GO:0005886">
    <property type="term" value="C:plasma membrane"/>
    <property type="evidence" value="ECO:0007669"/>
    <property type="project" value="UniProtKB-SubCell"/>
</dbReference>
<feature type="transmembrane region" description="Helical" evidence="13">
    <location>
        <begin position="400"/>
        <end position="418"/>
    </location>
</feature>
<dbReference type="Pfam" id="PF05425">
    <property type="entry name" value="CopD"/>
    <property type="match status" value="1"/>
</dbReference>
<dbReference type="EMBL" id="JAARRL010000003">
    <property type="protein sequence ID" value="MBC1499566.1"/>
    <property type="molecule type" value="Genomic_DNA"/>
</dbReference>
<evidence type="ECO:0000313" key="16">
    <source>
        <dbReference type="EMBL" id="MBC1499566.1"/>
    </source>
</evidence>
<dbReference type="GO" id="GO:0046688">
    <property type="term" value="P:response to copper ion"/>
    <property type="evidence" value="ECO:0007669"/>
    <property type="project" value="InterPro"/>
</dbReference>
<accession>A0A841Z5F8</accession>
<gene>
    <name evidence="16" type="ORF">HB943_03045</name>
</gene>
<protein>
    <submittedName>
        <fullName evidence="16">Copper resistance protein</fullName>
    </submittedName>
</protein>
<dbReference type="Gene3D" id="2.60.40.1220">
    <property type="match status" value="1"/>
</dbReference>
<evidence type="ECO:0000256" key="10">
    <source>
        <dbReference type="ARBA" id="ARBA00022989"/>
    </source>
</evidence>
<dbReference type="InterPro" id="IPR014756">
    <property type="entry name" value="Ig_E-set"/>
</dbReference>
<dbReference type="Pfam" id="PF04234">
    <property type="entry name" value="CopC"/>
    <property type="match status" value="1"/>
</dbReference>
<name>A0A841Z5F8_9LIST</name>
<dbReference type="InterPro" id="IPR008457">
    <property type="entry name" value="Cu-R_CopD_dom"/>
</dbReference>
<evidence type="ECO:0000256" key="5">
    <source>
        <dbReference type="ARBA" id="ARBA00022614"/>
    </source>
</evidence>
<organism evidence="16 17">
    <name type="scientific">Listeria weihenstephanensis</name>
    <dbReference type="NCBI Taxonomy" id="1006155"/>
    <lineage>
        <taxon>Bacteria</taxon>
        <taxon>Bacillati</taxon>
        <taxon>Bacillota</taxon>
        <taxon>Bacilli</taxon>
        <taxon>Bacillales</taxon>
        <taxon>Listeriaceae</taxon>
        <taxon>Listeria</taxon>
    </lineage>
</organism>
<evidence type="ECO:0000256" key="4">
    <source>
        <dbReference type="ARBA" id="ARBA00022525"/>
    </source>
</evidence>
<reference evidence="16 17" key="1">
    <citation type="submission" date="2020-03" db="EMBL/GenBank/DDBJ databases">
        <title>Soil Listeria distribution.</title>
        <authorList>
            <person name="Liao J."/>
            <person name="Wiedmann M."/>
        </authorList>
    </citation>
    <scope>NUCLEOTIDE SEQUENCE [LARGE SCALE GENOMIC DNA]</scope>
    <source>
        <strain evidence="16 17">FSL L7-1523</strain>
    </source>
</reference>
<evidence type="ECO:0000256" key="11">
    <source>
        <dbReference type="ARBA" id="ARBA00023008"/>
    </source>
</evidence>
<dbReference type="PANTHER" id="PTHR34820:SF4">
    <property type="entry name" value="INNER MEMBRANE PROTEIN YEBZ"/>
    <property type="match status" value="1"/>
</dbReference>
<dbReference type="GO" id="GO:0006825">
    <property type="term" value="P:copper ion transport"/>
    <property type="evidence" value="ECO:0007669"/>
    <property type="project" value="InterPro"/>
</dbReference>
<keyword evidence="11" id="KW-0186">Copper</keyword>
<sequence length="536" mass="58776">MKKWSLWGISLFAVVLFLFTSPTVVEAHAYLQSSNPADQSELAKSPDKVVLTFTEMIQNEYPSIIVRDSKGKRVEDGKAYINKENDHVVEVGLAGSLPADIYSAEWRVVSADGHPVSGVISFKIGNVDKNFTASAVGKSDSSSWPSTLVKVILYIGFSVVAGVLLFYIALYRGKVDEKLRRRTVQALTVGIGLLLIGFLLFLPVQVQIYTGGNGLDFDAMKQLIQTSTIGHLWLIQLGSLLLLIVSFVVIIRKQWMERVWIWLVSLCFFLVILFAKAMQGHAAGSPDKTIAIPMDFLHLLSASAWVGGILVLFFLLAKQKLAKETWNRFSPYAAGFVAVIIVSGLLMSVMNIGSMTKLFTTEYGKVILLKVALFLVMGALGLVHYLYMRQTGRQLSAKTIIAEFGIGIAILGVAAFLTNVQTPPPAPPEAFSEKVAVKSGYVTLKIAPAIVGENTFMVVFTDEDGQVRSDFQQVRLTTVPSGGKKESEFQAVKDKQGAYVATGLYLNATGRWEIKIHALGNDFSEIDTSFTIKIKQ</sequence>
<comment type="subcellular location">
    <subcellularLocation>
        <location evidence="2">Cell membrane</location>
        <topology evidence="2">Multi-pass membrane protein</topology>
    </subcellularLocation>
    <subcellularLocation>
        <location evidence="1">Secreted</location>
    </subcellularLocation>
</comment>
<dbReference type="GO" id="GO:0005576">
    <property type="term" value="C:extracellular region"/>
    <property type="evidence" value="ECO:0007669"/>
    <property type="project" value="UniProtKB-SubCell"/>
</dbReference>
<feature type="transmembrane region" description="Helical" evidence="13">
    <location>
        <begin position="183"/>
        <end position="209"/>
    </location>
</feature>
<keyword evidence="9" id="KW-0677">Repeat</keyword>
<dbReference type="AlphaFoldDB" id="A0A841Z5F8"/>
<dbReference type="InterPro" id="IPR007348">
    <property type="entry name" value="CopC_dom"/>
</dbReference>
<evidence type="ECO:0000259" key="15">
    <source>
        <dbReference type="Pfam" id="PF05425"/>
    </source>
</evidence>
<keyword evidence="4" id="KW-0964">Secreted</keyword>
<evidence type="ECO:0000256" key="13">
    <source>
        <dbReference type="SAM" id="Phobius"/>
    </source>
</evidence>
<keyword evidence="10 13" id="KW-1133">Transmembrane helix</keyword>
<evidence type="ECO:0000256" key="8">
    <source>
        <dbReference type="ARBA" id="ARBA00022729"/>
    </source>
</evidence>